<dbReference type="AlphaFoldDB" id="A0A386Z7Z8"/>
<dbReference type="KEGG" id="nyu:D7D52_04975"/>
<accession>A0A386Z7Z8</accession>
<keyword evidence="2" id="KW-0645">Protease</keyword>
<feature type="domain" description="CAAX prenyl protease 2/Lysostaphin resistance protein A-like" evidence="1">
    <location>
        <begin position="112"/>
        <end position="195"/>
    </location>
</feature>
<sequence length="226" mass="23519">MAATLHPKSIAAVALPLFWSNRVLPALGLEIRGRSAANAAFATAYTLAFGGSPNWLSPRGLRTGAIAAGVVLSGYAAALAIPATRRHLALLEDRGPAVHPVEWTALHIPGGTVLTEELVYRSTLTPLLERTAGPAGTGLGALVFGLSHIHPARAAADPVAATVALTTVAGLIFDRLRRHTGSATAPALLHLALNAGGALAPRLARSGSLATWQDVERWIPRRCARR</sequence>
<keyword evidence="2" id="KW-0378">Hydrolase</keyword>
<dbReference type="InterPro" id="IPR003675">
    <property type="entry name" value="Rce1/LyrA-like_dom"/>
</dbReference>
<reference evidence="2 3" key="1">
    <citation type="submission" date="2018-09" db="EMBL/GenBank/DDBJ databases">
        <title>Nocardia yunnanensis sp. nov., an actinomycete isolated from a soil sample.</title>
        <authorList>
            <person name="Zhang J."/>
        </authorList>
    </citation>
    <scope>NUCLEOTIDE SEQUENCE [LARGE SCALE GENOMIC DNA]</scope>
    <source>
        <strain evidence="2 3">CFHS0054</strain>
    </source>
</reference>
<dbReference type="GO" id="GO:0080120">
    <property type="term" value="P:CAAX-box protein maturation"/>
    <property type="evidence" value="ECO:0007669"/>
    <property type="project" value="UniProtKB-ARBA"/>
</dbReference>
<evidence type="ECO:0000313" key="2">
    <source>
        <dbReference type="EMBL" id="AYF73323.1"/>
    </source>
</evidence>
<dbReference type="GO" id="GO:0004175">
    <property type="term" value="F:endopeptidase activity"/>
    <property type="evidence" value="ECO:0007669"/>
    <property type="project" value="UniProtKB-ARBA"/>
</dbReference>
<gene>
    <name evidence="2" type="ORF">D7D52_04975</name>
</gene>
<proteinExistence type="predicted"/>
<keyword evidence="2" id="KW-0482">Metalloprotease</keyword>
<dbReference type="Proteomes" id="UP000267164">
    <property type="component" value="Chromosome"/>
</dbReference>
<dbReference type="GO" id="GO:0006508">
    <property type="term" value="P:proteolysis"/>
    <property type="evidence" value="ECO:0007669"/>
    <property type="project" value="UniProtKB-KW"/>
</dbReference>
<organism evidence="2 3">
    <name type="scientific">Nocardia yunnanensis</name>
    <dbReference type="NCBI Taxonomy" id="2382165"/>
    <lineage>
        <taxon>Bacteria</taxon>
        <taxon>Bacillati</taxon>
        <taxon>Actinomycetota</taxon>
        <taxon>Actinomycetes</taxon>
        <taxon>Mycobacteriales</taxon>
        <taxon>Nocardiaceae</taxon>
        <taxon>Nocardia</taxon>
    </lineage>
</organism>
<keyword evidence="3" id="KW-1185">Reference proteome</keyword>
<dbReference type="OrthoDB" id="4555276at2"/>
<protein>
    <submittedName>
        <fullName evidence="2">CPBP family intramembrane metalloprotease</fullName>
    </submittedName>
</protein>
<name>A0A386Z7Z8_9NOCA</name>
<evidence type="ECO:0000259" key="1">
    <source>
        <dbReference type="Pfam" id="PF02517"/>
    </source>
</evidence>
<dbReference type="Pfam" id="PF02517">
    <property type="entry name" value="Rce1-like"/>
    <property type="match status" value="1"/>
</dbReference>
<dbReference type="EMBL" id="CP032568">
    <property type="protein sequence ID" value="AYF73323.1"/>
    <property type="molecule type" value="Genomic_DNA"/>
</dbReference>
<evidence type="ECO:0000313" key="3">
    <source>
        <dbReference type="Proteomes" id="UP000267164"/>
    </source>
</evidence>
<dbReference type="GO" id="GO:0008237">
    <property type="term" value="F:metallopeptidase activity"/>
    <property type="evidence" value="ECO:0007669"/>
    <property type="project" value="UniProtKB-KW"/>
</dbReference>